<name>A0A498SHE7_ACAVI</name>
<dbReference type="Pfam" id="PF22191">
    <property type="entry name" value="IBR_1"/>
    <property type="match status" value="1"/>
</dbReference>
<keyword evidence="7 10" id="KW-0863">Zinc-finger</keyword>
<keyword evidence="12" id="KW-1133">Transmembrane helix</keyword>
<evidence type="ECO:0000256" key="4">
    <source>
        <dbReference type="ARBA" id="ARBA00022679"/>
    </source>
</evidence>
<dbReference type="EC" id="2.3.2.31" evidence="3"/>
<evidence type="ECO:0000256" key="8">
    <source>
        <dbReference type="ARBA" id="ARBA00022786"/>
    </source>
</evidence>
<keyword evidence="8" id="KW-0833">Ubl conjugation pathway</keyword>
<keyword evidence="12" id="KW-0812">Transmembrane</keyword>
<dbReference type="GO" id="GO:0016567">
    <property type="term" value="P:protein ubiquitination"/>
    <property type="evidence" value="ECO:0007669"/>
    <property type="project" value="InterPro"/>
</dbReference>
<dbReference type="Gene3D" id="1.20.120.1750">
    <property type="match status" value="1"/>
</dbReference>
<dbReference type="SUPFAM" id="SSF57850">
    <property type="entry name" value="RING/U-box"/>
    <property type="match status" value="3"/>
</dbReference>
<dbReference type="InterPro" id="IPR002867">
    <property type="entry name" value="IBR_dom"/>
</dbReference>
<dbReference type="InterPro" id="IPR048962">
    <property type="entry name" value="ARIH1-like_UBL"/>
</dbReference>
<dbReference type="Proteomes" id="UP000276991">
    <property type="component" value="Unassembled WGS sequence"/>
</dbReference>
<keyword evidence="6" id="KW-0677">Repeat</keyword>
<dbReference type="Pfam" id="PF21235">
    <property type="entry name" value="UBA_ARI1"/>
    <property type="match status" value="1"/>
</dbReference>
<keyword evidence="5" id="KW-0479">Metal-binding</keyword>
<keyword evidence="4" id="KW-0808">Transferase</keyword>
<dbReference type="FunFam" id="3.30.40.10:FF:000019">
    <property type="entry name" value="RBR-type E3 ubiquitin transferase"/>
    <property type="match status" value="1"/>
</dbReference>
<dbReference type="OrthoDB" id="10009520at2759"/>
<dbReference type="Pfam" id="PF01485">
    <property type="entry name" value="IBR"/>
    <property type="match status" value="1"/>
</dbReference>
<dbReference type="PROSITE" id="PS50089">
    <property type="entry name" value="ZF_RING_2"/>
    <property type="match status" value="1"/>
</dbReference>
<evidence type="ECO:0000313" key="15">
    <source>
        <dbReference type="EMBL" id="VBB28523.1"/>
    </source>
</evidence>
<dbReference type="FunFam" id="1.20.120.1750:FF:000002">
    <property type="entry name" value="RBR-type E3 ubiquitin transferase"/>
    <property type="match status" value="1"/>
</dbReference>
<evidence type="ECO:0000256" key="5">
    <source>
        <dbReference type="ARBA" id="ARBA00022723"/>
    </source>
</evidence>
<dbReference type="SMART" id="SM00647">
    <property type="entry name" value="IBR"/>
    <property type="match status" value="2"/>
</dbReference>
<feature type="domain" description="RING-type" evidence="14">
    <location>
        <begin position="135"/>
        <end position="342"/>
    </location>
</feature>
<feature type="compositionally biased region" description="Polar residues" evidence="11">
    <location>
        <begin position="18"/>
        <end position="27"/>
    </location>
</feature>
<dbReference type="InterPro" id="IPR045840">
    <property type="entry name" value="Ariadne"/>
</dbReference>
<dbReference type="Pfam" id="PF19422">
    <property type="entry name" value="Ariadne"/>
    <property type="match status" value="1"/>
</dbReference>
<evidence type="ECO:0000256" key="10">
    <source>
        <dbReference type="PROSITE-ProRule" id="PRU00175"/>
    </source>
</evidence>
<keyword evidence="12" id="KW-0472">Membrane</keyword>
<evidence type="ECO:0000313" key="16">
    <source>
        <dbReference type="Proteomes" id="UP000276991"/>
    </source>
</evidence>
<sequence>MSLGSDEAMDDDDAFSGGSESDATSTYSDDDGIVIDPPVMKTERGGSHDSESADFQVLDAEKVALKMNKIIEDVASVLRLSTTICRLLLHHYKWNKESLLERFYESTDMDSFFLDANIISPFKVTRRGDEGFADVVDTCVICCNRTILTSLQCNHRFCYPCWDSYLTTKIMEEGKAHVACPQHNCAIIVDDEKTLALVKSENAKKRYRRLIINSFVECNRLLRWCPAADCGRVVEVGHLEARPVKCTCGTVFCFACGHEWHEPVNCRLLKLWIKKCNDDSETSNWISANTKECPKCQVTIEKDGGCNHMTCKNVACKMEFCWMCLGPWEPHGSSWYSCNRYDDTLAKQARDAQERSRAALQRYLHYYNRYMNHQQSLKLEHKLYSIVKSKMEVMQQANMSWIEVQFLRKAVDVLSECRRTLMYTYAFAFYLQKDNQSVIFEENQRDLEHATEQLSEFLERDLDHENLVSLKQKVQDKYRYVEQRRTTLLKHCAEGVEHDFWRQMLIIDNLSGITIQLQLRILIQLLFILLLLLFSSKAIYAISICTQPEMACGAQLRSYPLLRLEEEEEASGMLNIESAMNDFPLYDEFFTPKRIFDFSKIANLTDERICECSNETNCQLNEENFIKLDEMITLIFCDPINNIFHRSCHGTRSLIRIIGRIDESGEALTTVVKTFLFCKCERGYRRIRVEAWLNHLYAFIYRCL</sequence>
<comment type="similarity">
    <text evidence="2">Belongs to the RBR family. Ariadne subfamily.</text>
</comment>
<dbReference type="GO" id="GO:0008270">
    <property type="term" value="F:zinc ion binding"/>
    <property type="evidence" value="ECO:0007669"/>
    <property type="project" value="UniProtKB-KW"/>
</dbReference>
<dbReference type="AlphaFoldDB" id="A0A498SHE7"/>
<evidence type="ECO:0000256" key="11">
    <source>
        <dbReference type="SAM" id="MobiDB-lite"/>
    </source>
</evidence>
<evidence type="ECO:0000256" key="1">
    <source>
        <dbReference type="ARBA" id="ARBA00001798"/>
    </source>
</evidence>
<evidence type="ECO:0000259" key="14">
    <source>
        <dbReference type="PROSITE" id="PS51873"/>
    </source>
</evidence>
<reference evidence="15 16" key="1">
    <citation type="submission" date="2018-08" db="EMBL/GenBank/DDBJ databases">
        <authorList>
            <person name="Laetsch R D."/>
            <person name="Stevens L."/>
            <person name="Kumar S."/>
            <person name="Blaxter L. M."/>
        </authorList>
    </citation>
    <scope>NUCLEOTIDE SEQUENCE [LARGE SCALE GENOMIC DNA]</scope>
</reference>
<dbReference type="InterPro" id="IPR031127">
    <property type="entry name" value="E3_UB_ligase_RBR"/>
</dbReference>
<dbReference type="STRING" id="6277.A0A498SHE7"/>
<dbReference type="InterPro" id="IPR013083">
    <property type="entry name" value="Znf_RING/FYVE/PHD"/>
</dbReference>
<evidence type="ECO:0000256" key="3">
    <source>
        <dbReference type="ARBA" id="ARBA00012251"/>
    </source>
</evidence>
<dbReference type="Gene3D" id="3.30.40.10">
    <property type="entry name" value="Zinc/RING finger domain, C3HC4 (zinc finger)"/>
    <property type="match status" value="1"/>
</dbReference>
<organism evidence="15 16">
    <name type="scientific">Acanthocheilonema viteae</name>
    <name type="common">Filarial nematode worm</name>
    <name type="synonym">Dipetalonema viteae</name>
    <dbReference type="NCBI Taxonomy" id="6277"/>
    <lineage>
        <taxon>Eukaryota</taxon>
        <taxon>Metazoa</taxon>
        <taxon>Ecdysozoa</taxon>
        <taxon>Nematoda</taxon>
        <taxon>Chromadorea</taxon>
        <taxon>Rhabditida</taxon>
        <taxon>Spirurina</taxon>
        <taxon>Spiruromorpha</taxon>
        <taxon>Filarioidea</taxon>
        <taxon>Onchocercidae</taxon>
        <taxon>Acanthocheilonema</taxon>
    </lineage>
</organism>
<proteinExistence type="inferred from homology"/>
<feature type="region of interest" description="Disordered" evidence="11">
    <location>
        <begin position="1"/>
        <end position="51"/>
    </location>
</feature>
<dbReference type="CDD" id="cd20356">
    <property type="entry name" value="Rcat_RBR_HHARI-like"/>
    <property type="match status" value="1"/>
</dbReference>
<evidence type="ECO:0000256" key="12">
    <source>
        <dbReference type="SAM" id="Phobius"/>
    </source>
</evidence>
<keyword evidence="16" id="KW-1185">Reference proteome</keyword>
<dbReference type="InterPro" id="IPR001841">
    <property type="entry name" value="Znf_RING"/>
</dbReference>
<dbReference type="PROSITE" id="PS51873">
    <property type="entry name" value="TRIAD"/>
    <property type="match status" value="1"/>
</dbReference>
<evidence type="ECO:0000256" key="9">
    <source>
        <dbReference type="ARBA" id="ARBA00022833"/>
    </source>
</evidence>
<evidence type="ECO:0000256" key="2">
    <source>
        <dbReference type="ARBA" id="ARBA00005884"/>
    </source>
</evidence>
<evidence type="ECO:0000256" key="6">
    <source>
        <dbReference type="ARBA" id="ARBA00022737"/>
    </source>
</evidence>
<feature type="compositionally biased region" description="Basic and acidic residues" evidence="11">
    <location>
        <begin position="41"/>
        <end position="51"/>
    </location>
</feature>
<dbReference type="PANTHER" id="PTHR11685">
    <property type="entry name" value="RBR FAMILY RING FINGER AND IBR DOMAIN-CONTAINING"/>
    <property type="match status" value="1"/>
</dbReference>
<dbReference type="CDD" id="cd20343">
    <property type="entry name" value="BRcat_RBR_HHARI-like"/>
    <property type="match status" value="1"/>
</dbReference>
<feature type="transmembrane region" description="Helical" evidence="12">
    <location>
        <begin position="521"/>
        <end position="540"/>
    </location>
</feature>
<feature type="domain" description="RING-type" evidence="13">
    <location>
        <begin position="139"/>
        <end position="184"/>
    </location>
</feature>
<evidence type="ECO:0000259" key="13">
    <source>
        <dbReference type="PROSITE" id="PS50089"/>
    </source>
</evidence>
<keyword evidence="9" id="KW-0862">Zinc</keyword>
<comment type="catalytic activity">
    <reaction evidence="1">
        <text>[E2 ubiquitin-conjugating enzyme]-S-ubiquitinyl-L-cysteine + [acceptor protein]-L-lysine = [E2 ubiquitin-conjugating enzyme]-L-cysteine + [acceptor protein]-N(6)-ubiquitinyl-L-lysine.</text>
        <dbReference type="EC" id="2.3.2.31"/>
    </reaction>
</comment>
<accession>A0A498SHE7</accession>
<dbReference type="EMBL" id="UPTC01000420">
    <property type="protein sequence ID" value="VBB28523.1"/>
    <property type="molecule type" value="Genomic_DNA"/>
</dbReference>
<protein>
    <recommendedName>
        <fullName evidence="3">RBR-type E3 ubiquitin transferase</fullName>
        <ecNumber evidence="3">2.3.2.31</ecNumber>
    </recommendedName>
</protein>
<evidence type="ECO:0000256" key="7">
    <source>
        <dbReference type="ARBA" id="ARBA00022771"/>
    </source>
</evidence>
<gene>
    <name evidence="15" type="ORF">NAV_LOCUS3353</name>
</gene>
<dbReference type="InterPro" id="IPR044066">
    <property type="entry name" value="TRIAD_supradom"/>
</dbReference>
<dbReference type="GO" id="GO:0061630">
    <property type="term" value="F:ubiquitin protein ligase activity"/>
    <property type="evidence" value="ECO:0007669"/>
    <property type="project" value="UniProtKB-EC"/>
</dbReference>